<gene>
    <name evidence="2" type="ORF">AMTR_s00016p00254820</name>
</gene>
<dbReference type="EMBL" id="KI393908">
    <property type="protein sequence ID" value="ERN06415.1"/>
    <property type="molecule type" value="Genomic_DNA"/>
</dbReference>
<dbReference type="HOGENOM" id="CLU_1062979_0_0_1"/>
<evidence type="ECO:0000259" key="1">
    <source>
        <dbReference type="Pfam" id="PF10536"/>
    </source>
</evidence>
<dbReference type="AlphaFoldDB" id="W1PH32"/>
<feature type="domain" description="Aminotransferase-like plant mobile" evidence="1">
    <location>
        <begin position="24"/>
        <end position="96"/>
    </location>
</feature>
<keyword evidence="3" id="KW-1185">Reference proteome</keyword>
<reference evidence="3" key="1">
    <citation type="journal article" date="2013" name="Science">
        <title>The Amborella genome and the evolution of flowering plants.</title>
        <authorList>
            <consortium name="Amborella Genome Project"/>
        </authorList>
    </citation>
    <scope>NUCLEOTIDE SEQUENCE [LARGE SCALE GENOMIC DNA]</scope>
</reference>
<dbReference type="Gramene" id="ERN06415">
    <property type="protein sequence ID" value="ERN06415"/>
    <property type="gene ID" value="AMTR_s00016p00254820"/>
</dbReference>
<organism evidence="2 3">
    <name type="scientific">Amborella trichopoda</name>
    <dbReference type="NCBI Taxonomy" id="13333"/>
    <lineage>
        <taxon>Eukaryota</taxon>
        <taxon>Viridiplantae</taxon>
        <taxon>Streptophyta</taxon>
        <taxon>Embryophyta</taxon>
        <taxon>Tracheophyta</taxon>
        <taxon>Spermatophyta</taxon>
        <taxon>Magnoliopsida</taxon>
        <taxon>Amborellales</taxon>
        <taxon>Amborellaceae</taxon>
        <taxon>Amborella</taxon>
    </lineage>
</organism>
<proteinExistence type="predicted"/>
<dbReference type="InterPro" id="IPR019557">
    <property type="entry name" value="AminoTfrase-like_pln_mobile"/>
</dbReference>
<sequence>MSLVRTPIKGILTKDKKYFDNPHNLMSFIRQEFDNLHPNEVIWNPYFKPNDVILDDMKQTFQSAMCITTLIFDDIAEPYMSDYVHRQFRAKHGIPRNPIYLVDDINGLPSEVYKPISGVLHESSRAAEDMTLSTQPMVEKASISQKEGGSSHLQEFGSQGGLRDMRPVVAGPELMLLISECIFVVRAIGIVSFPDSMFSISIVWCSLPCSGATGTASFPDSMIASCSLPFLAYLFPEPMLFDLGGRERESFFLFQESVGAFK</sequence>
<evidence type="ECO:0000313" key="2">
    <source>
        <dbReference type="EMBL" id="ERN06415.1"/>
    </source>
</evidence>
<protein>
    <recommendedName>
        <fullName evidence="1">Aminotransferase-like plant mobile domain-containing protein</fullName>
    </recommendedName>
</protein>
<dbReference type="Pfam" id="PF10536">
    <property type="entry name" value="PMD"/>
    <property type="match status" value="1"/>
</dbReference>
<dbReference type="Proteomes" id="UP000017836">
    <property type="component" value="Unassembled WGS sequence"/>
</dbReference>
<name>W1PH32_AMBTC</name>
<accession>W1PH32</accession>
<evidence type="ECO:0000313" key="3">
    <source>
        <dbReference type="Proteomes" id="UP000017836"/>
    </source>
</evidence>